<evidence type="ECO:0000313" key="3">
    <source>
        <dbReference type="EMBL" id="CAE8660077.1"/>
    </source>
</evidence>
<accession>A0A813IZA9</accession>
<dbReference type="OrthoDB" id="408263at2759"/>
<feature type="region of interest" description="Disordered" evidence="1">
    <location>
        <begin position="379"/>
        <end position="600"/>
    </location>
</feature>
<evidence type="ECO:0000256" key="1">
    <source>
        <dbReference type="SAM" id="MobiDB-lite"/>
    </source>
</evidence>
<comment type="caution">
    <text evidence="3">The sequence shown here is derived from an EMBL/GenBank/DDBJ whole genome shotgun (WGS) entry which is preliminary data.</text>
</comment>
<sequence length="630" mass="64936">MSSSFGTFEPSDALLQAIQSRVSAKNFAERISGSQSNEAAPPPSYSNRETTHYQQHDAVLGDVPVQFKLAGGGMKEAASRGSEAASAAMATHTAPHSSAYQVAGHEGISFRPKEASQSLAGAYHAPSTGSGAGSMFRLAGVEEEQEVEAPTPQAASSSKGPRSSASSSHEQPRGPYAPGAPPPKKEQPGRAASHATDARPARGPSPRSAAAGPKKQAAPQLSQMHHETSSVGAASVGSARGSRSVYGSTPSKTAAASPAAGSYRSTNDEGNSSRPQTGGGHSARSGSAPRMPDKASMENVADQALARAMASVGFSVADENESEPAETTGIPHGYPPQQAHANQHGPYVARLPSAVTVAGVPVAADGDLVYLGGGLYASAVQAREPERKPQKPPSKGLPGRARPLPPRPMKGSAVRSASAHLVGPQSSSAFPGEFSPSMSRAQSDGQLGLGGTGMTGLSMPMSGQGGGHGIDSARGPPQHGSVAGSVAASVGSSGPKAWRPSGVQKLPQAKLEPPLFSKPSRLSPEEAGQMPGAHSDARREERNQNRKQNQGFFGQNGVLNQLRESEMDDAEDSMSRAWLGPRGVGPPQSSVQREAERKAVKEMKIQQLLDERELRLATEAAETAQKLGFA</sequence>
<feature type="compositionally biased region" description="Low complexity" evidence="1">
    <location>
        <begin position="480"/>
        <end position="494"/>
    </location>
</feature>
<organism evidence="3 5">
    <name type="scientific">Polarella glacialis</name>
    <name type="common">Dinoflagellate</name>
    <dbReference type="NCBI Taxonomy" id="89957"/>
    <lineage>
        <taxon>Eukaryota</taxon>
        <taxon>Sar</taxon>
        <taxon>Alveolata</taxon>
        <taxon>Dinophyceae</taxon>
        <taxon>Suessiales</taxon>
        <taxon>Suessiaceae</taxon>
        <taxon>Polarella</taxon>
    </lineage>
</organism>
<gene>
    <name evidence="2" type="ORF">PGLA1383_LOCUS5081</name>
    <name evidence="3" type="ORF">PGLA2088_LOCUS14021</name>
    <name evidence="4" type="ORF">PGLA2088_LOCUS45485</name>
</gene>
<dbReference type="AlphaFoldDB" id="A0A813IZA9"/>
<feature type="region of interest" description="Disordered" evidence="1">
    <location>
        <begin position="25"/>
        <end position="56"/>
    </location>
</feature>
<feature type="compositionally biased region" description="Low complexity" evidence="1">
    <location>
        <begin position="154"/>
        <end position="177"/>
    </location>
</feature>
<dbReference type="Proteomes" id="UP000626109">
    <property type="component" value="Unassembled WGS sequence"/>
</dbReference>
<feature type="compositionally biased region" description="Low complexity" evidence="1">
    <location>
        <begin position="229"/>
        <end position="262"/>
    </location>
</feature>
<evidence type="ECO:0000313" key="6">
    <source>
        <dbReference type="Proteomes" id="UP000654075"/>
    </source>
</evidence>
<feature type="compositionally biased region" description="Polar residues" evidence="1">
    <location>
        <begin position="263"/>
        <end position="276"/>
    </location>
</feature>
<dbReference type="EMBL" id="CAJNNV010001943">
    <property type="protein sequence ID" value="CAE8586188.1"/>
    <property type="molecule type" value="Genomic_DNA"/>
</dbReference>
<protein>
    <submittedName>
        <fullName evidence="3">Uncharacterized protein</fullName>
    </submittedName>
</protein>
<name>A0A813IZA9_POLGL</name>
<reference evidence="3" key="1">
    <citation type="submission" date="2021-02" db="EMBL/GenBank/DDBJ databases">
        <authorList>
            <person name="Dougan E. K."/>
            <person name="Rhodes N."/>
            <person name="Thang M."/>
            <person name="Chan C."/>
        </authorList>
    </citation>
    <scope>NUCLEOTIDE SEQUENCE</scope>
</reference>
<evidence type="ECO:0000313" key="4">
    <source>
        <dbReference type="EMBL" id="CAE8729664.1"/>
    </source>
</evidence>
<dbReference type="EMBL" id="CAJNNW010035728">
    <property type="protein sequence ID" value="CAE8729664.1"/>
    <property type="molecule type" value="Genomic_DNA"/>
</dbReference>
<feature type="compositionally biased region" description="Low complexity" evidence="1">
    <location>
        <begin position="201"/>
        <end position="220"/>
    </location>
</feature>
<feature type="compositionally biased region" description="Basic and acidic residues" evidence="1">
    <location>
        <begin position="535"/>
        <end position="544"/>
    </location>
</feature>
<dbReference type="Proteomes" id="UP000654075">
    <property type="component" value="Unassembled WGS sequence"/>
</dbReference>
<keyword evidence="6" id="KW-1185">Reference proteome</keyword>
<feature type="region of interest" description="Disordered" evidence="1">
    <location>
        <begin position="137"/>
        <end position="346"/>
    </location>
</feature>
<evidence type="ECO:0000313" key="5">
    <source>
        <dbReference type="Proteomes" id="UP000626109"/>
    </source>
</evidence>
<proteinExistence type="predicted"/>
<evidence type="ECO:0000313" key="2">
    <source>
        <dbReference type="EMBL" id="CAE8586188.1"/>
    </source>
</evidence>
<dbReference type="EMBL" id="CAJNNW010016971">
    <property type="protein sequence ID" value="CAE8660077.1"/>
    <property type="molecule type" value="Genomic_DNA"/>
</dbReference>